<dbReference type="InterPro" id="IPR000719">
    <property type="entry name" value="Prot_kinase_dom"/>
</dbReference>
<protein>
    <recommendedName>
        <fullName evidence="6">Serine/threonine protein kinase</fullName>
    </recommendedName>
</protein>
<proteinExistence type="predicted"/>
<comment type="subcellular location">
    <subcellularLocation>
        <location evidence="1">Membrane</location>
        <topology evidence="1">Single-pass membrane protein</topology>
    </subcellularLocation>
</comment>
<dbReference type="InterPro" id="IPR011009">
    <property type="entry name" value="Kinase-like_dom_sf"/>
</dbReference>
<dbReference type="Gene3D" id="1.10.510.10">
    <property type="entry name" value="Transferase(Phosphotransferase) domain 1"/>
    <property type="match status" value="1"/>
</dbReference>
<evidence type="ECO:0000313" key="5">
    <source>
        <dbReference type="Proteomes" id="UP000635606"/>
    </source>
</evidence>
<feature type="domain" description="Protein kinase" evidence="2">
    <location>
        <begin position="1"/>
        <end position="273"/>
    </location>
</feature>
<evidence type="ECO:0008006" key="6">
    <source>
        <dbReference type="Google" id="ProtNLM"/>
    </source>
</evidence>
<dbReference type="PROSITE" id="PS00109">
    <property type="entry name" value="PROTEIN_KINASE_TYR"/>
    <property type="match status" value="1"/>
</dbReference>
<dbReference type="SMART" id="SM00065">
    <property type="entry name" value="GAF"/>
    <property type="match status" value="1"/>
</dbReference>
<dbReference type="CDD" id="cd14014">
    <property type="entry name" value="STKc_PknB_like"/>
    <property type="match status" value="1"/>
</dbReference>
<evidence type="ECO:0000256" key="1">
    <source>
        <dbReference type="ARBA" id="ARBA00004167"/>
    </source>
</evidence>
<dbReference type="Proteomes" id="UP000635606">
    <property type="component" value="Unassembled WGS sequence"/>
</dbReference>
<dbReference type="GO" id="GO:0005524">
    <property type="term" value="F:ATP binding"/>
    <property type="evidence" value="ECO:0007669"/>
    <property type="project" value="InterPro"/>
</dbReference>
<dbReference type="InterPro" id="IPR008266">
    <property type="entry name" value="Tyr_kinase_AS"/>
</dbReference>
<evidence type="ECO:0000313" key="4">
    <source>
        <dbReference type="EMBL" id="GIJ66602.1"/>
    </source>
</evidence>
<dbReference type="PANTHER" id="PTHR45138:SF9">
    <property type="entry name" value="DIGUANYLATE CYCLASE DGCM-RELATED"/>
    <property type="match status" value="1"/>
</dbReference>
<dbReference type="SUPFAM" id="SSF52540">
    <property type="entry name" value="P-loop containing nucleoside triphosphate hydrolases"/>
    <property type="match status" value="1"/>
</dbReference>
<dbReference type="CDD" id="cd01949">
    <property type="entry name" value="GGDEF"/>
    <property type="match status" value="1"/>
</dbReference>
<dbReference type="InterPro" id="IPR041664">
    <property type="entry name" value="AAA_16"/>
</dbReference>
<dbReference type="NCBIfam" id="TIGR00254">
    <property type="entry name" value="GGDEF"/>
    <property type="match status" value="1"/>
</dbReference>
<name>A0A8J3ZM77_9ACTN</name>
<dbReference type="InterPro" id="IPR050469">
    <property type="entry name" value="Diguanylate_Cyclase"/>
</dbReference>
<dbReference type="EMBL" id="BOPH01000020">
    <property type="protein sequence ID" value="GIJ66602.1"/>
    <property type="molecule type" value="Genomic_DNA"/>
</dbReference>
<dbReference type="Pfam" id="PF13191">
    <property type="entry name" value="AAA_16"/>
    <property type="match status" value="1"/>
</dbReference>
<dbReference type="InterPro" id="IPR027417">
    <property type="entry name" value="P-loop_NTPase"/>
</dbReference>
<dbReference type="GO" id="GO:1902201">
    <property type="term" value="P:negative regulation of bacterial-type flagellum-dependent cell motility"/>
    <property type="evidence" value="ECO:0007669"/>
    <property type="project" value="TreeGrafter"/>
</dbReference>
<evidence type="ECO:0000259" key="2">
    <source>
        <dbReference type="PROSITE" id="PS50011"/>
    </source>
</evidence>
<dbReference type="SUPFAM" id="SSF55781">
    <property type="entry name" value="GAF domain-like"/>
    <property type="match status" value="1"/>
</dbReference>
<reference evidence="4" key="1">
    <citation type="submission" date="2021-01" db="EMBL/GenBank/DDBJ databases">
        <title>Whole genome shotgun sequence of Virgisporangium ochraceum NBRC 16418.</title>
        <authorList>
            <person name="Komaki H."/>
            <person name="Tamura T."/>
        </authorList>
    </citation>
    <scope>NUCLEOTIDE SEQUENCE</scope>
    <source>
        <strain evidence="4">NBRC 16418</strain>
    </source>
</reference>
<dbReference type="Pfam" id="PF01590">
    <property type="entry name" value="GAF"/>
    <property type="match status" value="1"/>
</dbReference>
<dbReference type="InterPro" id="IPR029787">
    <property type="entry name" value="Nucleotide_cyclase"/>
</dbReference>
<dbReference type="GO" id="GO:0005886">
    <property type="term" value="C:plasma membrane"/>
    <property type="evidence" value="ECO:0007669"/>
    <property type="project" value="TreeGrafter"/>
</dbReference>
<dbReference type="GO" id="GO:0004672">
    <property type="term" value="F:protein kinase activity"/>
    <property type="evidence" value="ECO:0007669"/>
    <property type="project" value="InterPro"/>
</dbReference>
<comment type="caution">
    <text evidence="4">The sequence shown here is derived from an EMBL/GenBank/DDBJ whole genome shotgun (WGS) entry which is preliminary data.</text>
</comment>
<dbReference type="InterPro" id="IPR029016">
    <property type="entry name" value="GAF-like_dom_sf"/>
</dbReference>
<evidence type="ECO:0000259" key="3">
    <source>
        <dbReference type="PROSITE" id="PS50887"/>
    </source>
</evidence>
<dbReference type="SUPFAM" id="SSF55073">
    <property type="entry name" value="Nucleotide cyclase"/>
    <property type="match status" value="1"/>
</dbReference>
<dbReference type="InterPro" id="IPR043128">
    <property type="entry name" value="Rev_trsase/Diguanyl_cyclase"/>
</dbReference>
<dbReference type="Gene3D" id="3.30.70.270">
    <property type="match status" value="1"/>
</dbReference>
<dbReference type="PROSITE" id="PS50887">
    <property type="entry name" value="GGDEF"/>
    <property type="match status" value="1"/>
</dbReference>
<dbReference type="InterPro" id="IPR000160">
    <property type="entry name" value="GGDEF_dom"/>
</dbReference>
<dbReference type="RefSeq" id="WP_203926581.1">
    <property type="nucleotide sequence ID" value="NZ_BOPH01000020.1"/>
</dbReference>
<sequence length="1641" mass="174577">MLVEGAVELPAVPRAQLLYSSDRTRVRRIWPAGSDVSVICKEPLGPGASVRAHAERAVLERLAGVPGVAELAGVTMPGAVVLRDVDGVRLDEAMLSEPFDPVEVTRIGLALATTLAGVHHRSVVHRDLSPANILLAAADGVRTPVLIDFDQAVPITEGRPAAGPAGPDDVVGTPFYLAPEQTGRTGLPVDERVDLYALGAVLYQLVSGRPPVDTGDELTRLHDVIVTVPTPLVEVCPTVPVGLSDIVARLLEKEPARRYQSADGLVRDLAAVLAAPDRPLRLGEWDFPQRLRAPSRPVGRTGELAALRAAVTAAVEGTFHGVFVVGAAGAGKTALTDELRPDVAERHGWYVSASCAGAGSTAPAVVVALSDVARHLLAEPEPVLLAARDRIRRALGANALLLAAAVPDFAVLLDEPAGAGPEPTGGADPVRLCRAVRDALSAAVTPERPIVVVLDDLHRAGPVTLGALDALLSDPGPRGLLVVGAYRPAEVPTELEAALARWERSGVTAPSVPVGVLPAADLTAMLAEMLRLPGDVVEPFARTVAARTDGNPQATVDLVNALRREGGLVLGGSGWRWDEAFIRRTARTHDTAQVASRLAAVSWRCRRLLRIAAMINVECRLDALAIAAALPAATVRDRLWPAIEDGLVTLEPDPAGRPETVRFPDERVRLALVEGVSASRRPPLHLRAARRLRTAVTDAPTDGTARDPRAAATDADAGGLTEAAACQYLAAAGHPLGDDEWRPVVAVHITAAVAARRRGNLAAAERFLTAAAQLWRTPTHGTCAGADADWRALSVDLHRTLYGLGRLEAADDVFADLAGRAADPLHLVDAACVQISSLGQRNRHGDAVDLAVDLLTRLGHDVPGPEFAAEVPGRLPELSLWAADLDLAADLARPEVTDPWCRATGRLFDRMLAAAFMVGSRWLLAWVVLESRRLWVRYGPAPDLAANLGCAGLVVAGVTGDHRIGYLIGRHVLAVAEDRGWEPETSVLRHRFSLHLMPWAEPLENAISHARLAHTGLTQAGDLQMAAHTGLVRLAAQLDCGQSLETYVDEIATVLAFAERTANEHSVEVALGHRQLARCLRGETAAPGSFDDDSFSEERYLEAVAASPIAAATYHVLRSVAAAVFDDRDLLDRHTARAMELVAFLPGYPTAVARVLRALALAGSADCESLRTWIAARVADTPVNLRHLLLLIDAERAAAAGDVGAAAAAFDAARDEADLRDRPWHRALVADRAAAFYTARGWHRSARLAAADAAHTYASWGATGLGRPVGRPVTQTRRAETAREDADRIDTLAILRASQALSSQTSLSRLRATIVDQLTALTGATDVLLVLHDDDRDGWFVLTSDSGDRIPVEEAGARGEVPVTAFRFVSRTGTTLVSPDAAHDDRFAADPYVAARGHCSLLAVAIRHQGTMRAVLMLVNDRSRHMFTSQRMDAVQLIAGQLAVSLTNALLYASLEARVNERTVALAAANRQLEQMSRTDELTQLANRRRFDQVLASEWERALSRGGPLGVLLLDVDSFKRYNDHYGHVAGDDCLRRVAAALADCVRGTDLVCRYGGEEFAVILPGAGVEVLHRVGERFRAAVSTLGIPHVESGAGHVTVSVGAASTVPAPPSTVDELVARADGALYEAKRSGRDQVRVAP</sequence>
<accession>A0A8J3ZM77</accession>
<dbReference type="FunFam" id="3.30.70.270:FF:000001">
    <property type="entry name" value="Diguanylate cyclase domain protein"/>
    <property type="match status" value="1"/>
</dbReference>
<dbReference type="Gene3D" id="3.30.450.40">
    <property type="match status" value="1"/>
</dbReference>
<dbReference type="GO" id="GO:0052621">
    <property type="term" value="F:diguanylate cyclase activity"/>
    <property type="evidence" value="ECO:0007669"/>
    <property type="project" value="TreeGrafter"/>
</dbReference>
<dbReference type="PROSITE" id="PS50011">
    <property type="entry name" value="PROTEIN_KINASE_DOM"/>
    <property type="match status" value="1"/>
</dbReference>
<dbReference type="PANTHER" id="PTHR45138">
    <property type="entry name" value="REGULATORY COMPONENTS OF SENSORY TRANSDUCTION SYSTEM"/>
    <property type="match status" value="1"/>
</dbReference>
<feature type="domain" description="GGDEF" evidence="3">
    <location>
        <begin position="1507"/>
        <end position="1641"/>
    </location>
</feature>
<organism evidence="4 5">
    <name type="scientific">Virgisporangium ochraceum</name>
    <dbReference type="NCBI Taxonomy" id="65505"/>
    <lineage>
        <taxon>Bacteria</taxon>
        <taxon>Bacillati</taxon>
        <taxon>Actinomycetota</taxon>
        <taxon>Actinomycetes</taxon>
        <taxon>Micromonosporales</taxon>
        <taxon>Micromonosporaceae</taxon>
        <taxon>Virgisporangium</taxon>
    </lineage>
</organism>
<dbReference type="Pfam" id="PF00990">
    <property type="entry name" value="GGDEF"/>
    <property type="match status" value="1"/>
</dbReference>
<dbReference type="SUPFAM" id="SSF56112">
    <property type="entry name" value="Protein kinase-like (PK-like)"/>
    <property type="match status" value="1"/>
</dbReference>
<keyword evidence="5" id="KW-1185">Reference proteome</keyword>
<dbReference type="InterPro" id="IPR003018">
    <property type="entry name" value="GAF"/>
</dbReference>
<gene>
    <name evidence="4" type="ORF">Voc01_015190</name>
</gene>
<dbReference type="SMART" id="SM00267">
    <property type="entry name" value="GGDEF"/>
    <property type="match status" value="1"/>
</dbReference>
<dbReference type="SMART" id="SM00220">
    <property type="entry name" value="S_TKc"/>
    <property type="match status" value="1"/>
</dbReference>
<dbReference type="GO" id="GO:0043709">
    <property type="term" value="P:cell adhesion involved in single-species biofilm formation"/>
    <property type="evidence" value="ECO:0007669"/>
    <property type="project" value="TreeGrafter"/>
</dbReference>
<dbReference type="Pfam" id="PF00069">
    <property type="entry name" value="Pkinase"/>
    <property type="match status" value="1"/>
</dbReference>